<keyword evidence="1" id="KW-0812">Transmembrane</keyword>
<dbReference type="EMBL" id="JAMQKB010000003">
    <property type="protein sequence ID" value="MDC3423901.1"/>
    <property type="molecule type" value="Genomic_DNA"/>
</dbReference>
<dbReference type="AlphaFoldDB" id="A0A9X3WU05"/>
<keyword evidence="1" id="KW-0472">Membrane</keyword>
<protein>
    <submittedName>
        <fullName evidence="2">Uncharacterized protein</fullName>
    </submittedName>
</protein>
<evidence type="ECO:0000313" key="2">
    <source>
        <dbReference type="EMBL" id="MDC3423901.1"/>
    </source>
</evidence>
<gene>
    <name evidence="2" type="ORF">NC797_05185</name>
</gene>
<evidence type="ECO:0000256" key="1">
    <source>
        <dbReference type="SAM" id="Phobius"/>
    </source>
</evidence>
<sequence length="62" mass="7725">MSRFYRYRLPPWCRYWLIVIERASLPIMVFQLIRTLIWPTTFDIFLSGLCIGLFFLFYLKWI</sequence>
<organism evidence="2 3">
    <name type="scientific">Terrihalobacillus insolitus</name>
    <dbReference type="NCBI Taxonomy" id="2950438"/>
    <lineage>
        <taxon>Bacteria</taxon>
        <taxon>Bacillati</taxon>
        <taxon>Bacillota</taxon>
        <taxon>Bacilli</taxon>
        <taxon>Bacillales</taxon>
        <taxon>Bacillaceae</taxon>
        <taxon>Terrihalobacillus</taxon>
    </lineage>
</organism>
<keyword evidence="3" id="KW-1185">Reference proteome</keyword>
<proteinExistence type="predicted"/>
<name>A0A9X3WU05_9BACI</name>
<feature type="transmembrane region" description="Helical" evidence="1">
    <location>
        <begin position="36"/>
        <end position="59"/>
    </location>
</feature>
<comment type="caution">
    <text evidence="2">The sequence shown here is derived from an EMBL/GenBank/DDBJ whole genome shotgun (WGS) entry which is preliminary data.</text>
</comment>
<evidence type="ECO:0000313" key="3">
    <source>
        <dbReference type="Proteomes" id="UP001145050"/>
    </source>
</evidence>
<reference evidence="2" key="1">
    <citation type="submission" date="2022-06" db="EMBL/GenBank/DDBJ databases">
        <title>Aquibacillus sp. a new bacterium isolated from soil saline samples.</title>
        <authorList>
            <person name="Galisteo C."/>
            <person name="De La Haba R."/>
            <person name="Sanchez-Porro C."/>
            <person name="Ventosa A."/>
        </authorList>
    </citation>
    <scope>NUCLEOTIDE SEQUENCE</scope>
    <source>
        <strain evidence="2">3ASR75-11</strain>
    </source>
</reference>
<accession>A0A9X3WU05</accession>
<dbReference type="Proteomes" id="UP001145050">
    <property type="component" value="Unassembled WGS sequence"/>
</dbReference>
<keyword evidence="1" id="KW-1133">Transmembrane helix</keyword>